<proteinExistence type="inferred from homology"/>
<accession>A0ABP7U4W7</accession>
<feature type="transmembrane region" description="Helical" evidence="6">
    <location>
        <begin position="48"/>
        <end position="65"/>
    </location>
</feature>
<evidence type="ECO:0000256" key="6">
    <source>
        <dbReference type="SAM" id="Phobius"/>
    </source>
</evidence>
<evidence type="ECO:0000313" key="8">
    <source>
        <dbReference type="Proteomes" id="UP001501469"/>
    </source>
</evidence>
<name>A0ABP7U4W7_9BACT</name>
<organism evidence="7 8">
    <name type="scientific">Hymenobacter glaciei</name>
    <dbReference type="NCBI Taxonomy" id="877209"/>
    <lineage>
        <taxon>Bacteria</taxon>
        <taxon>Pseudomonadati</taxon>
        <taxon>Bacteroidota</taxon>
        <taxon>Cytophagia</taxon>
        <taxon>Cytophagales</taxon>
        <taxon>Hymenobacteraceae</taxon>
        <taxon>Hymenobacter</taxon>
    </lineage>
</organism>
<evidence type="ECO:0000256" key="2">
    <source>
        <dbReference type="ARBA" id="ARBA00007511"/>
    </source>
</evidence>
<keyword evidence="4 6" id="KW-1133">Transmembrane helix</keyword>
<evidence type="ECO:0000256" key="3">
    <source>
        <dbReference type="ARBA" id="ARBA00022692"/>
    </source>
</evidence>
<keyword evidence="5 6" id="KW-0472">Membrane</keyword>
<dbReference type="InterPro" id="IPR005496">
    <property type="entry name" value="Integral_membrane_TerC"/>
</dbReference>
<gene>
    <name evidence="7" type="ORF">GCM10022409_21330</name>
</gene>
<keyword evidence="3 6" id="KW-0812">Transmembrane</keyword>
<dbReference type="Proteomes" id="UP001501469">
    <property type="component" value="Unassembled WGS sequence"/>
</dbReference>
<protein>
    <submittedName>
        <fullName evidence="7">Uncharacterized protein</fullName>
    </submittedName>
</protein>
<dbReference type="PANTHER" id="PTHR30238">
    <property type="entry name" value="MEMBRANE BOUND PREDICTED REDOX MODULATOR"/>
    <property type="match status" value="1"/>
</dbReference>
<evidence type="ECO:0000256" key="1">
    <source>
        <dbReference type="ARBA" id="ARBA00004141"/>
    </source>
</evidence>
<reference evidence="8" key="1">
    <citation type="journal article" date="2019" name="Int. J. Syst. Evol. Microbiol.">
        <title>The Global Catalogue of Microorganisms (GCM) 10K type strain sequencing project: providing services to taxonomists for standard genome sequencing and annotation.</title>
        <authorList>
            <consortium name="The Broad Institute Genomics Platform"/>
            <consortium name="The Broad Institute Genome Sequencing Center for Infectious Disease"/>
            <person name="Wu L."/>
            <person name="Ma J."/>
        </authorList>
    </citation>
    <scope>NUCLEOTIDE SEQUENCE [LARGE SCALE GENOMIC DNA]</scope>
    <source>
        <strain evidence="8">JCM 17225</strain>
    </source>
</reference>
<comment type="subcellular location">
    <subcellularLocation>
        <location evidence="1">Membrane</location>
        <topology evidence="1">Multi-pass membrane protein</topology>
    </subcellularLocation>
</comment>
<evidence type="ECO:0000313" key="7">
    <source>
        <dbReference type="EMBL" id="GAA4036129.1"/>
    </source>
</evidence>
<dbReference type="Pfam" id="PF03741">
    <property type="entry name" value="TerC"/>
    <property type="match status" value="1"/>
</dbReference>
<dbReference type="EMBL" id="BAABDK010000016">
    <property type="protein sequence ID" value="GAA4036129.1"/>
    <property type="molecule type" value="Genomic_DNA"/>
</dbReference>
<comment type="similarity">
    <text evidence="2">Belongs to the TerC family.</text>
</comment>
<keyword evidence="8" id="KW-1185">Reference proteome</keyword>
<feature type="transmembrane region" description="Helical" evidence="6">
    <location>
        <begin position="72"/>
        <end position="90"/>
    </location>
</feature>
<dbReference type="RefSeq" id="WP_345053947.1">
    <property type="nucleotide sequence ID" value="NZ_BAABDK010000016.1"/>
</dbReference>
<evidence type="ECO:0000256" key="4">
    <source>
        <dbReference type="ARBA" id="ARBA00022989"/>
    </source>
</evidence>
<comment type="caution">
    <text evidence="7">The sequence shown here is derived from an EMBL/GenBank/DDBJ whole genome shotgun (WGS) entry which is preliminary data.</text>
</comment>
<dbReference type="PANTHER" id="PTHR30238:SF0">
    <property type="entry name" value="THYLAKOID MEMBRANE PROTEIN TERC, CHLOROPLASTIC"/>
    <property type="match status" value="1"/>
</dbReference>
<evidence type="ECO:0000256" key="5">
    <source>
        <dbReference type="ARBA" id="ARBA00023136"/>
    </source>
</evidence>
<sequence>MYRTMGHQAGLQWLTGYLVAKALSIDNRFVFLLIFTYFKVPPQYQHRILFWGVLGALILRAVFTLEGAALLARFYFLVYLLGAFLMYTGIRMGLSSGDGPETYPTRTP</sequence>